<dbReference type="InterPro" id="IPR005225">
    <property type="entry name" value="Small_GTP-bd"/>
</dbReference>
<dbReference type="Pfam" id="PF00071">
    <property type="entry name" value="Ras"/>
    <property type="match status" value="1"/>
</dbReference>
<keyword evidence="3" id="KW-1185">Reference proteome</keyword>
<dbReference type="SMART" id="SM00173">
    <property type="entry name" value="RAS"/>
    <property type="match status" value="1"/>
</dbReference>
<dbReference type="GO" id="GO:0003924">
    <property type="term" value="F:GTPase activity"/>
    <property type="evidence" value="ECO:0007669"/>
    <property type="project" value="InterPro"/>
</dbReference>
<dbReference type="PANTHER" id="PTHR47978">
    <property type="match status" value="1"/>
</dbReference>
<dbReference type="Proteomes" id="UP000761264">
    <property type="component" value="Unassembled WGS sequence"/>
</dbReference>
<accession>A0A967F1J6</accession>
<dbReference type="SMART" id="SM00175">
    <property type="entry name" value="RAB"/>
    <property type="match status" value="1"/>
</dbReference>
<dbReference type="Gene3D" id="3.40.50.300">
    <property type="entry name" value="P-loop containing nucleotide triphosphate hydrolases"/>
    <property type="match status" value="1"/>
</dbReference>
<name>A0A967F1J6_9PROT</name>
<dbReference type="NCBIfam" id="TIGR00231">
    <property type="entry name" value="small_GTP"/>
    <property type="match status" value="1"/>
</dbReference>
<dbReference type="CDD" id="cd00154">
    <property type="entry name" value="Rab"/>
    <property type="match status" value="1"/>
</dbReference>
<dbReference type="GO" id="GO:0005525">
    <property type="term" value="F:GTP binding"/>
    <property type="evidence" value="ECO:0007669"/>
    <property type="project" value="InterPro"/>
</dbReference>
<dbReference type="PROSITE" id="PS51419">
    <property type="entry name" value="RAB"/>
    <property type="match status" value="1"/>
</dbReference>
<sequence length="173" mass="18613">MTISKKICIVGAFAVGKSSLVRRYVLKEFTEDYQATLGVNVYKYVDQVETLDGGLETVSQILWDIEGSQQKVELLNTYLRGAAGALVVGDVTRPDALESMAAHAEHFLKVQPGRPVVFALNKVDLLDSVESAPDGRVLTDQFGGRALHTSAATGAAVPELFHVLASRILEIGA</sequence>
<organism evidence="2 3">
    <name type="scientific">Pelagibius litoralis</name>
    <dbReference type="NCBI Taxonomy" id="374515"/>
    <lineage>
        <taxon>Bacteria</taxon>
        <taxon>Pseudomonadati</taxon>
        <taxon>Pseudomonadota</taxon>
        <taxon>Alphaproteobacteria</taxon>
        <taxon>Rhodospirillales</taxon>
        <taxon>Rhodovibrionaceae</taxon>
        <taxon>Pelagibius</taxon>
    </lineage>
</organism>
<evidence type="ECO:0000313" key="2">
    <source>
        <dbReference type="EMBL" id="NIA71394.1"/>
    </source>
</evidence>
<dbReference type="PRINTS" id="PR00449">
    <property type="entry name" value="RASTRNSFRMNG"/>
</dbReference>
<dbReference type="InterPro" id="IPR001806">
    <property type="entry name" value="Small_GTPase"/>
</dbReference>
<dbReference type="EMBL" id="JAAQPH010000021">
    <property type="protein sequence ID" value="NIA71394.1"/>
    <property type="molecule type" value="Genomic_DNA"/>
</dbReference>
<keyword evidence="1" id="KW-0547">Nucleotide-binding</keyword>
<dbReference type="RefSeq" id="WP_167228970.1">
    <property type="nucleotide sequence ID" value="NZ_JAAQPH010000021.1"/>
</dbReference>
<dbReference type="InterPro" id="IPR027417">
    <property type="entry name" value="P-loop_NTPase"/>
</dbReference>
<proteinExistence type="predicted"/>
<gene>
    <name evidence="2" type="ORF">HBA54_22620</name>
</gene>
<dbReference type="SUPFAM" id="SSF52540">
    <property type="entry name" value="P-loop containing nucleoside triphosphate hydrolases"/>
    <property type="match status" value="1"/>
</dbReference>
<dbReference type="AlphaFoldDB" id="A0A967F1J6"/>
<comment type="caution">
    <text evidence="2">The sequence shown here is derived from an EMBL/GenBank/DDBJ whole genome shotgun (WGS) entry which is preliminary data.</text>
</comment>
<reference evidence="2" key="1">
    <citation type="submission" date="2020-03" db="EMBL/GenBank/DDBJ databases">
        <title>Genome of Pelagibius litoralis DSM 21314T.</title>
        <authorList>
            <person name="Wang G."/>
        </authorList>
    </citation>
    <scope>NUCLEOTIDE SEQUENCE</scope>
    <source>
        <strain evidence="2">DSM 21314</strain>
    </source>
</reference>
<evidence type="ECO:0000256" key="1">
    <source>
        <dbReference type="ARBA" id="ARBA00022741"/>
    </source>
</evidence>
<protein>
    <submittedName>
        <fullName evidence="2">GTP-binding protein</fullName>
    </submittedName>
</protein>
<evidence type="ECO:0000313" key="3">
    <source>
        <dbReference type="Proteomes" id="UP000761264"/>
    </source>
</evidence>